<evidence type="ECO:0000256" key="1">
    <source>
        <dbReference type="ARBA" id="ARBA00022443"/>
    </source>
</evidence>
<protein>
    <recommendedName>
        <fullName evidence="4">SH3 domain-containing protein</fullName>
    </recommendedName>
</protein>
<dbReference type="GO" id="GO:0015630">
    <property type="term" value="C:microtubule cytoskeleton"/>
    <property type="evidence" value="ECO:0007669"/>
    <property type="project" value="TreeGrafter"/>
</dbReference>
<dbReference type="InterPro" id="IPR036028">
    <property type="entry name" value="SH3-like_dom_sf"/>
</dbReference>
<dbReference type="InterPro" id="IPR000159">
    <property type="entry name" value="RA_dom"/>
</dbReference>
<dbReference type="PANTHER" id="PTHR47775:SF1">
    <property type="entry name" value="BUD SITE SELECTION PROTEIN 14"/>
    <property type="match status" value="1"/>
</dbReference>
<name>A0A8H7SIG3_9FUNG</name>
<accession>A0A8H7SIG3</accession>
<evidence type="ECO:0000313" key="5">
    <source>
        <dbReference type="EMBL" id="KAG2228841.1"/>
    </source>
</evidence>
<organism evidence="5 6">
    <name type="scientific">Thamnidium elegans</name>
    <dbReference type="NCBI Taxonomy" id="101142"/>
    <lineage>
        <taxon>Eukaryota</taxon>
        <taxon>Fungi</taxon>
        <taxon>Fungi incertae sedis</taxon>
        <taxon>Mucoromycota</taxon>
        <taxon>Mucoromycotina</taxon>
        <taxon>Mucoromycetes</taxon>
        <taxon>Mucorales</taxon>
        <taxon>Mucorineae</taxon>
        <taxon>Mucoraceae</taxon>
        <taxon>Thamnidium</taxon>
    </lineage>
</organism>
<dbReference type="InterPro" id="IPR029071">
    <property type="entry name" value="Ubiquitin-like_domsf"/>
</dbReference>
<dbReference type="GO" id="GO:0008104">
    <property type="term" value="P:intracellular protein localization"/>
    <property type="evidence" value="ECO:0007669"/>
    <property type="project" value="TreeGrafter"/>
</dbReference>
<evidence type="ECO:0000313" key="6">
    <source>
        <dbReference type="Proteomes" id="UP000613177"/>
    </source>
</evidence>
<dbReference type="EMBL" id="JAEPRE010000349">
    <property type="protein sequence ID" value="KAG2228841.1"/>
    <property type="molecule type" value="Genomic_DNA"/>
</dbReference>
<dbReference type="PANTHER" id="PTHR47775">
    <property type="entry name" value="BUD SITE SELECTION PROTEIN 14"/>
    <property type="match status" value="1"/>
</dbReference>
<dbReference type="PROSITE" id="PS50002">
    <property type="entry name" value="SH3"/>
    <property type="match status" value="1"/>
</dbReference>
<proteinExistence type="predicted"/>
<sequence>MIEDTSSMSSSPSIPDENINFDLVYALHTFVATVEGQASVVKGDALILMEDTNIYWWLVEVLKTREVGYIPAENIETPYERLARLNKHRNVEITSPSIHDIAPLPISVTHPLHPNRRVTIVEVYKSNEFQEIKYDEEPAEIWQEKNWEETSLEPTTIQEEEKMDLRVFAGNIGQGPLFHTFSILVSTAAEELLKIAVNKFGMNLESSEDTTIEYYLAVQGMDGDEYILSSQDKPFSIFKTLTDSLTTPMPSLSHIRRISQQSISSTSSRRPRSSSFSNYEQTSYDEDSVIRIYLHRRIKRAVEREGLIYIKVSLYPDEVKAKTKKLNKKRQERKSEIDRIDKIIPVKKDYKIGTVINLALEKFHVPDAEADDYGITQGDRQLGKYRMSLRSSNKETELNPNELMSSVLLEYSTTTTITSDLLFVLLEDDIISEDRRPSILDILMDTPKSMERRPSAISTLLDPLPPPRTKIIFK</sequence>
<dbReference type="InterPro" id="IPR053039">
    <property type="entry name" value="Polarity_Bud-Selection_Reg"/>
</dbReference>
<comment type="caution">
    <text evidence="5">The sequence shown here is derived from an EMBL/GenBank/DDBJ whole genome shotgun (WGS) entry which is preliminary data.</text>
</comment>
<dbReference type="Pfam" id="PF00788">
    <property type="entry name" value="RA"/>
    <property type="match status" value="2"/>
</dbReference>
<dbReference type="Gene3D" id="2.30.30.40">
    <property type="entry name" value="SH3 Domains"/>
    <property type="match status" value="1"/>
</dbReference>
<dbReference type="GO" id="GO:0051286">
    <property type="term" value="C:cell tip"/>
    <property type="evidence" value="ECO:0007669"/>
    <property type="project" value="TreeGrafter"/>
</dbReference>
<dbReference type="InterPro" id="IPR001452">
    <property type="entry name" value="SH3_domain"/>
</dbReference>
<dbReference type="Pfam" id="PF00018">
    <property type="entry name" value="SH3_1"/>
    <property type="match status" value="1"/>
</dbReference>
<evidence type="ECO:0000259" key="4">
    <source>
        <dbReference type="PROSITE" id="PS50002"/>
    </source>
</evidence>
<feature type="region of interest" description="Disordered" evidence="3">
    <location>
        <begin position="256"/>
        <end position="279"/>
    </location>
</feature>
<dbReference type="GO" id="GO:0007165">
    <property type="term" value="P:signal transduction"/>
    <property type="evidence" value="ECO:0007669"/>
    <property type="project" value="InterPro"/>
</dbReference>
<dbReference type="SUPFAM" id="SSF54236">
    <property type="entry name" value="Ubiquitin-like"/>
    <property type="match status" value="1"/>
</dbReference>
<keyword evidence="6" id="KW-1185">Reference proteome</keyword>
<dbReference type="Proteomes" id="UP000613177">
    <property type="component" value="Unassembled WGS sequence"/>
</dbReference>
<keyword evidence="1 2" id="KW-0728">SH3 domain</keyword>
<evidence type="ECO:0000256" key="3">
    <source>
        <dbReference type="SAM" id="MobiDB-lite"/>
    </source>
</evidence>
<reference evidence="5" key="1">
    <citation type="submission" date="2021-01" db="EMBL/GenBank/DDBJ databases">
        <title>Metabolic potential, ecology and presence of endohyphal bacteria is reflected in genomic diversity of Mucoromycotina.</title>
        <authorList>
            <person name="Muszewska A."/>
            <person name="Okrasinska A."/>
            <person name="Steczkiewicz K."/>
            <person name="Drgas O."/>
            <person name="Orlowska M."/>
            <person name="Perlinska-Lenart U."/>
            <person name="Aleksandrzak-Piekarczyk T."/>
            <person name="Szatraj K."/>
            <person name="Zielenkiewicz U."/>
            <person name="Pilsyk S."/>
            <person name="Malc E."/>
            <person name="Mieczkowski P."/>
            <person name="Kruszewska J.S."/>
            <person name="Biernat P."/>
            <person name="Pawlowska J."/>
        </authorList>
    </citation>
    <scope>NUCLEOTIDE SEQUENCE</scope>
    <source>
        <strain evidence="5">WA0000018081</strain>
    </source>
</reference>
<gene>
    <name evidence="5" type="ORF">INT48_000962</name>
</gene>
<dbReference type="SUPFAM" id="SSF50044">
    <property type="entry name" value="SH3-domain"/>
    <property type="match status" value="1"/>
</dbReference>
<dbReference type="SMART" id="SM00326">
    <property type="entry name" value="SH3"/>
    <property type="match status" value="1"/>
</dbReference>
<dbReference type="AlphaFoldDB" id="A0A8H7SIG3"/>
<feature type="compositionally biased region" description="Low complexity" evidence="3">
    <location>
        <begin position="258"/>
        <end position="277"/>
    </location>
</feature>
<feature type="domain" description="SH3" evidence="4">
    <location>
        <begin position="19"/>
        <end position="80"/>
    </location>
</feature>
<dbReference type="GO" id="GO:0030950">
    <property type="term" value="P:establishment or maintenance of actin cytoskeleton polarity"/>
    <property type="evidence" value="ECO:0007669"/>
    <property type="project" value="TreeGrafter"/>
</dbReference>
<evidence type="ECO:0000256" key="2">
    <source>
        <dbReference type="PROSITE-ProRule" id="PRU00192"/>
    </source>
</evidence>